<dbReference type="AlphaFoldDB" id="A0A562JHG6"/>
<dbReference type="EC" id="5.4.99.18" evidence="3 4"/>
<feature type="coiled-coil region" evidence="6">
    <location>
        <begin position="125"/>
        <end position="152"/>
    </location>
</feature>
<name>A0A562JHG6_9FIRM</name>
<keyword evidence="1 3" id="KW-0658">Purine biosynthesis</keyword>
<feature type="binding site" evidence="3 5">
    <location>
        <position position="12"/>
    </location>
    <ligand>
        <name>substrate</name>
    </ligand>
</feature>
<dbReference type="InterPro" id="IPR033747">
    <property type="entry name" value="PurE_ClassI"/>
</dbReference>
<keyword evidence="9" id="KW-1185">Reference proteome</keyword>
<dbReference type="PANTHER" id="PTHR23046">
    <property type="entry name" value="PHOSPHORIBOSYLAMINOIMIDAZOLE CARBOXYLASE CATALYTIC SUBUNIT"/>
    <property type="match status" value="1"/>
</dbReference>
<dbReference type="UniPathway" id="UPA00074">
    <property type="reaction ID" value="UER00943"/>
</dbReference>
<dbReference type="RefSeq" id="WP_145080754.1">
    <property type="nucleotide sequence ID" value="NZ_VLKH01000002.1"/>
</dbReference>
<evidence type="ECO:0000259" key="7">
    <source>
        <dbReference type="SMART" id="SM01001"/>
    </source>
</evidence>
<dbReference type="GO" id="GO:0006189">
    <property type="term" value="P:'de novo' IMP biosynthetic process"/>
    <property type="evidence" value="ECO:0007669"/>
    <property type="project" value="UniProtKB-UniRule"/>
</dbReference>
<dbReference type="NCBIfam" id="TIGR01162">
    <property type="entry name" value="purE"/>
    <property type="match status" value="1"/>
</dbReference>
<dbReference type="EMBL" id="VLKH01000002">
    <property type="protein sequence ID" value="TWH82706.1"/>
    <property type="molecule type" value="Genomic_DNA"/>
</dbReference>
<evidence type="ECO:0000313" key="9">
    <source>
        <dbReference type="Proteomes" id="UP000315343"/>
    </source>
</evidence>
<dbReference type="HAMAP" id="MF_01929">
    <property type="entry name" value="PurE_classI"/>
    <property type="match status" value="1"/>
</dbReference>
<reference evidence="8 9" key="1">
    <citation type="submission" date="2019-07" db="EMBL/GenBank/DDBJ databases">
        <title>Genomic Encyclopedia of Type Strains, Phase I: the one thousand microbial genomes (KMG-I) project.</title>
        <authorList>
            <person name="Kyrpides N."/>
        </authorList>
    </citation>
    <scope>NUCLEOTIDE SEQUENCE [LARGE SCALE GENOMIC DNA]</scope>
    <source>
        <strain evidence="8 9">DSM 13558</strain>
    </source>
</reference>
<dbReference type="SMART" id="SM01001">
    <property type="entry name" value="AIRC"/>
    <property type="match status" value="1"/>
</dbReference>
<gene>
    <name evidence="3" type="primary">purE</name>
    <name evidence="8" type="ORF">LY60_01011</name>
</gene>
<feature type="binding site" evidence="3 5">
    <location>
        <position position="39"/>
    </location>
    <ligand>
        <name>substrate</name>
    </ligand>
</feature>
<evidence type="ECO:0000256" key="6">
    <source>
        <dbReference type="SAM" id="Coils"/>
    </source>
</evidence>
<evidence type="ECO:0000256" key="1">
    <source>
        <dbReference type="ARBA" id="ARBA00022755"/>
    </source>
</evidence>
<comment type="catalytic activity">
    <reaction evidence="3 4">
        <text>5-carboxyamino-1-(5-phospho-D-ribosyl)imidazole + H(+) = 5-amino-1-(5-phospho-D-ribosyl)imidazole-4-carboxylate</text>
        <dbReference type="Rhea" id="RHEA:13193"/>
        <dbReference type="ChEBI" id="CHEBI:15378"/>
        <dbReference type="ChEBI" id="CHEBI:58730"/>
        <dbReference type="ChEBI" id="CHEBI:77657"/>
        <dbReference type="EC" id="5.4.99.18"/>
    </reaction>
</comment>
<evidence type="ECO:0000313" key="8">
    <source>
        <dbReference type="EMBL" id="TWH82706.1"/>
    </source>
</evidence>
<protein>
    <recommendedName>
        <fullName evidence="3 4">N5-carboxyaminoimidazole ribonucleotide mutase</fullName>
        <shortName evidence="3 4">N5-CAIR mutase</shortName>
        <ecNumber evidence="3 4">5.4.99.18</ecNumber>
    </recommendedName>
    <alternativeName>
        <fullName evidence="3">5-(carboxyamino)imidazole ribonucleotide mutase</fullName>
    </alternativeName>
</protein>
<comment type="caution">
    <text evidence="8">The sequence shown here is derived from an EMBL/GenBank/DDBJ whole genome shotgun (WGS) entry which is preliminary data.</text>
</comment>
<dbReference type="Pfam" id="PF00731">
    <property type="entry name" value="AIRC"/>
    <property type="match status" value="1"/>
</dbReference>
<dbReference type="Proteomes" id="UP000315343">
    <property type="component" value="Unassembled WGS sequence"/>
</dbReference>
<dbReference type="OrthoDB" id="9791908at2"/>
<dbReference type="Gene3D" id="3.40.50.1970">
    <property type="match status" value="1"/>
</dbReference>
<organism evidence="8 9">
    <name type="scientific">Sedimentibacter saalensis</name>
    <dbReference type="NCBI Taxonomy" id="130788"/>
    <lineage>
        <taxon>Bacteria</taxon>
        <taxon>Bacillati</taxon>
        <taxon>Bacillota</taxon>
        <taxon>Tissierellia</taxon>
        <taxon>Sedimentibacter</taxon>
    </lineage>
</organism>
<dbReference type="PIRSF" id="PIRSF001338">
    <property type="entry name" value="AIR_carboxylase"/>
    <property type="match status" value="1"/>
</dbReference>
<feature type="domain" description="PurE" evidence="7">
    <location>
        <begin position="1"/>
        <end position="150"/>
    </location>
</feature>
<keyword evidence="2 3" id="KW-0413">Isomerase</keyword>
<comment type="pathway">
    <text evidence="3 4">Purine metabolism; IMP biosynthesis via de novo pathway; 5-amino-1-(5-phospho-D-ribosyl)imidazole-4-carboxylate from 5-amino-1-(5-phospho-D-ribosyl)imidazole (N5-CAIR route): step 2/2.</text>
</comment>
<keyword evidence="6" id="KW-0175">Coiled coil</keyword>
<proteinExistence type="inferred from homology"/>
<dbReference type="SUPFAM" id="SSF52255">
    <property type="entry name" value="N5-CAIR mutase (phosphoribosylaminoimidazole carboxylase, PurE)"/>
    <property type="match status" value="1"/>
</dbReference>
<comment type="similarity">
    <text evidence="3">Belongs to the AIR carboxylase family. Class I subfamily.</text>
</comment>
<dbReference type="PANTHER" id="PTHR23046:SF2">
    <property type="entry name" value="PHOSPHORIBOSYLAMINOIMIDAZOLE CARBOXYLASE"/>
    <property type="match status" value="1"/>
</dbReference>
<evidence type="ECO:0000256" key="2">
    <source>
        <dbReference type="ARBA" id="ARBA00023235"/>
    </source>
</evidence>
<dbReference type="InterPro" id="IPR024694">
    <property type="entry name" value="PurE_prokaryotes"/>
</dbReference>
<evidence type="ECO:0000256" key="3">
    <source>
        <dbReference type="HAMAP-Rule" id="MF_01929"/>
    </source>
</evidence>
<feature type="binding site" evidence="3 5">
    <location>
        <position position="9"/>
    </location>
    <ligand>
        <name>substrate</name>
    </ligand>
</feature>
<dbReference type="GO" id="GO:0034023">
    <property type="term" value="F:5-(carboxyamino)imidazole ribonucleotide mutase activity"/>
    <property type="evidence" value="ECO:0007669"/>
    <property type="project" value="UniProtKB-UniRule"/>
</dbReference>
<evidence type="ECO:0000256" key="5">
    <source>
        <dbReference type="PIRSR" id="PIRSR001338-1"/>
    </source>
</evidence>
<comment type="function">
    <text evidence="3 4">Catalyzes the conversion of N5-carboxyaminoimidazole ribonucleotide (N5-CAIR) to 4-carboxy-5-aminoimidazole ribonucleotide (CAIR).</text>
</comment>
<sequence>MKVAIIMGSDSDFQVVEKGYNILKDFGVEVDVRVISAHRTPDEAINFAKNAEQNGYELLIGAAGKAAHLPGVLAGCTPLPVIGVPIRSTELDGLDALLAIVQMPPGVPVATVAINGADNAALLAVQILSIKYEDLRMKFKEYKKQMAEKVIEKDKKLSEKLANN</sequence>
<evidence type="ECO:0000256" key="4">
    <source>
        <dbReference type="PIRNR" id="PIRNR001338"/>
    </source>
</evidence>
<accession>A0A562JHG6</accession>
<dbReference type="InterPro" id="IPR000031">
    <property type="entry name" value="PurE_dom"/>
</dbReference>